<gene>
    <name evidence="7" type="ORF">BEP19_15380</name>
</gene>
<dbReference type="GO" id="GO:0005886">
    <property type="term" value="C:plasma membrane"/>
    <property type="evidence" value="ECO:0007669"/>
    <property type="project" value="UniProtKB-SubCell"/>
</dbReference>
<dbReference type="NCBIfam" id="NF037997">
    <property type="entry name" value="Na_Pi_symport"/>
    <property type="match status" value="1"/>
</dbReference>
<evidence type="ECO:0000256" key="2">
    <source>
        <dbReference type="ARBA" id="ARBA00022475"/>
    </source>
</evidence>
<evidence type="ECO:0000256" key="3">
    <source>
        <dbReference type="ARBA" id="ARBA00022692"/>
    </source>
</evidence>
<dbReference type="InterPro" id="IPR003841">
    <property type="entry name" value="Na/Pi_transpt"/>
</dbReference>
<protein>
    <recommendedName>
        <fullName evidence="9">PhoU domain-containing protein</fullName>
    </recommendedName>
</protein>
<feature type="transmembrane region" description="Helical" evidence="6">
    <location>
        <begin position="39"/>
        <end position="61"/>
    </location>
</feature>
<keyword evidence="4 6" id="KW-1133">Transmembrane helix</keyword>
<feature type="transmembrane region" description="Helical" evidence="6">
    <location>
        <begin position="73"/>
        <end position="94"/>
    </location>
</feature>
<evidence type="ECO:0000313" key="8">
    <source>
        <dbReference type="Proteomes" id="UP000284219"/>
    </source>
</evidence>
<keyword evidence="5 6" id="KW-0472">Membrane</keyword>
<comment type="subcellular location">
    <subcellularLocation>
        <location evidence="1">Cell membrane</location>
        <topology evidence="1">Multi-pass membrane protein</topology>
    </subcellularLocation>
</comment>
<name>A0A419SD81_9BACL</name>
<reference evidence="7 8" key="1">
    <citation type="submission" date="2016-08" db="EMBL/GenBank/DDBJ databases">
        <title>Novel Firmicute Genomes.</title>
        <authorList>
            <person name="Poppleton D.I."/>
            <person name="Gribaldo S."/>
        </authorList>
    </citation>
    <scope>NUCLEOTIDE SEQUENCE [LARGE SCALE GENOMIC DNA]</scope>
    <source>
        <strain evidence="7 8">RAOx-1</strain>
    </source>
</reference>
<accession>A0A419SD81</accession>
<dbReference type="AlphaFoldDB" id="A0A419SD81"/>
<dbReference type="PANTHER" id="PTHR10010:SF46">
    <property type="entry name" value="SODIUM-DEPENDENT PHOSPHATE TRANSPORT PROTEIN 2B"/>
    <property type="match status" value="1"/>
</dbReference>
<evidence type="ECO:0000256" key="1">
    <source>
        <dbReference type="ARBA" id="ARBA00004651"/>
    </source>
</evidence>
<feature type="transmembrane region" description="Helical" evidence="6">
    <location>
        <begin position="106"/>
        <end position="129"/>
    </location>
</feature>
<evidence type="ECO:0000256" key="5">
    <source>
        <dbReference type="ARBA" id="ARBA00023136"/>
    </source>
</evidence>
<proteinExistence type="predicted"/>
<keyword evidence="8" id="KW-1185">Reference proteome</keyword>
<dbReference type="Pfam" id="PF02690">
    <property type="entry name" value="Na_Pi_cotrans"/>
    <property type="match status" value="1"/>
</dbReference>
<dbReference type="PANTHER" id="PTHR10010">
    <property type="entry name" value="SOLUTE CARRIER FAMILY 34 SODIUM PHOSPHATE , MEMBER 2-RELATED"/>
    <property type="match status" value="1"/>
</dbReference>
<evidence type="ECO:0000256" key="4">
    <source>
        <dbReference type="ARBA" id="ARBA00022989"/>
    </source>
</evidence>
<comment type="caution">
    <text evidence="7">The sequence shown here is derived from an EMBL/GenBank/DDBJ whole genome shotgun (WGS) entry which is preliminary data.</text>
</comment>
<evidence type="ECO:0000313" key="7">
    <source>
        <dbReference type="EMBL" id="RKD21058.1"/>
    </source>
</evidence>
<dbReference type="GO" id="GO:0005436">
    <property type="term" value="F:sodium:phosphate symporter activity"/>
    <property type="evidence" value="ECO:0007669"/>
    <property type="project" value="InterPro"/>
</dbReference>
<organism evidence="7 8">
    <name type="scientific">Ammoniphilus oxalaticus</name>
    <dbReference type="NCBI Taxonomy" id="66863"/>
    <lineage>
        <taxon>Bacteria</taxon>
        <taxon>Bacillati</taxon>
        <taxon>Bacillota</taxon>
        <taxon>Bacilli</taxon>
        <taxon>Bacillales</taxon>
        <taxon>Paenibacillaceae</taxon>
        <taxon>Aneurinibacillus group</taxon>
        <taxon>Ammoniphilus</taxon>
    </lineage>
</organism>
<evidence type="ECO:0008006" key="9">
    <source>
        <dbReference type="Google" id="ProtNLM"/>
    </source>
</evidence>
<dbReference type="EMBL" id="MCHY01000013">
    <property type="protein sequence ID" value="RKD21058.1"/>
    <property type="molecule type" value="Genomic_DNA"/>
</dbReference>
<evidence type="ECO:0000256" key="6">
    <source>
        <dbReference type="SAM" id="Phobius"/>
    </source>
</evidence>
<dbReference type="GO" id="GO:0044341">
    <property type="term" value="P:sodium-dependent phosphate transport"/>
    <property type="evidence" value="ECO:0007669"/>
    <property type="project" value="InterPro"/>
</dbReference>
<keyword evidence="3 6" id="KW-0812">Transmembrane</keyword>
<keyword evidence="2" id="KW-1003">Cell membrane</keyword>
<sequence>MLVFVFVGIVMTIIMQSSSAAIVITLSALTAQALSFEQAAALVIGQNVGTTVKAFIASIGGAVPAKRTAMAHILFNLFCGMIAFLCLPLMRLLIFWLLNLFQSQDLAIVLTVFNTLIYVVGVLVILPLLPRFTQLLERLVPGRSDTLTQFLDPSVATILQVALEAVRRTLIEVTKVIAAVGAELFMTKQMSTKMMGKLEEASHALAEVRTFLSQTNNKSLAATNQDYERQVSLIHVIDHLARLLRALEESSSASFCKLNKEINNLVARTENVFKEFDRLSNEGFIELVEQAEKNAHEMAEMRRKNRKVIIETTVLSQTDIDDAIQIVHTIHWIDRIAYHLWRTMRHLKQSQEGIMEEEEITSVI</sequence>
<dbReference type="Proteomes" id="UP000284219">
    <property type="component" value="Unassembled WGS sequence"/>
</dbReference>